<dbReference type="Proteomes" id="UP000248330">
    <property type="component" value="Unassembled WGS sequence"/>
</dbReference>
<accession>A0A318EDV8</accession>
<keyword evidence="3" id="KW-1185">Reference proteome</keyword>
<evidence type="ECO:0000313" key="2">
    <source>
        <dbReference type="EMBL" id="PXV71003.1"/>
    </source>
</evidence>
<proteinExistence type="predicted"/>
<dbReference type="RefSeq" id="WP_170123825.1">
    <property type="nucleotide sequence ID" value="NZ_CAWNXA010000001.1"/>
</dbReference>
<gene>
    <name evidence="2" type="ORF">C8D93_10141</name>
</gene>
<evidence type="ECO:0000256" key="1">
    <source>
        <dbReference type="SAM" id="Phobius"/>
    </source>
</evidence>
<feature type="transmembrane region" description="Helical" evidence="1">
    <location>
        <begin position="56"/>
        <end position="75"/>
    </location>
</feature>
<dbReference type="EMBL" id="QICN01000001">
    <property type="protein sequence ID" value="PXV71003.1"/>
    <property type="molecule type" value="Genomic_DNA"/>
</dbReference>
<comment type="caution">
    <text evidence="2">The sequence shown here is derived from an EMBL/GenBank/DDBJ whole genome shotgun (WGS) entry which is preliminary data.</text>
</comment>
<keyword evidence="1" id="KW-0812">Transmembrane</keyword>
<reference evidence="2 3" key="1">
    <citation type="submission" date="2018-04" db="EMBL/GenBank/DDBJ databases">
        <title>Genomic Encyclopedia of Type Strains, Phase IV (KMG-IV): sequencing the most valuable type-strain genomes for metagenomic binning, comparative biology and taxonomic classification.</title>
        <authorList>
            <person name="Goeker M."/>
        </authorList>
    </citation>
    <scope>NUCLEOTIDE SEQUENCE [LARGE SCALE GENOMIC DNA]</scope>
    <source>
        <strain evidence="2 3">DSM 104150</strain>
    </source>
</reference>
<evidence type="ECO:0008006" key="4">
    <source>
        <dbReference type="Google" id="ProtNLM"/>
    </source>
</evidence>
<evidence type="ECO:0000313" key="3">
    <source>
        <dbReference type="Proteomes" id="UP000248330"/>
    </source>
</evidence>
<dbReference type="AlphaFoldDB" id="A0A318EDV8"/>
<keyword evidence="1" id="KW-1133">Transmembrane helix</keyword>
<sequence>MAIWRQCKQCKAHAVRRSQRSIGQRALAWVVPIRPQHCTKCGHQSWGLLHADDPRGPFVTSALFWAVLILVLFPWNASFVRHGTQALRGAVSAVLWPEGSGKAISVHSSTPAGQNDVADEAVIVAAAEASAPAVLPTPDLPAVTALPTIAPVAVAAPTLVPTPAPTSVPAPTAAPTPAAGERPMRLDGVDVRWTGEAMEVVVRSGDALEPSLRFSDADGGYVIDLPGRWSLADGLRLSRTFTRSNLAALHVGRNPKFLRVVLGLGDPSAPAPTLEVRDEGLWILVY</sequence>
<name>A0A318EDV8_9GAMM</name>
<keyword evidence="1" id="KW-0472">Membrane</keyword>
<organism evidence="2 3">
    <name type="scientific">Sinimarinibacterium flocculans</name>
    <dbReference type="NCBI Taxonomy" id="985250"/>
    <lineage>
        <taxon>Bacteria</taxon>
        <taxon>Pseudomonadati</taxon>
        <taxon>Pseudomonadota</taxon>
        <taxon>Gammaproteobacteria</taxon>
        <taxon>Nevskiales</taxon>
        <taxon>Nevskiaceae</taxon>
        <taxon>Sinimarinibacterium</taxon>
    </lineage>
</organism>
<protein>
    <recommendedName>
        <fullName evidence="4">AMIN domain-containing protein</fullName>
    </recommendedName>
</protein>